<accession>A0A843XR64</accession>
<dbReference type="Proteomes" id="UP000652761">
    <property type="component" value="Unassembled WGS sequence"/>
</dbReference>
<gene>
    <name evidence="2" type="ORF">Taro_055510</name>
</gene>
<name>A0A843XR64_COLES</name>
<feature type="region of interest" description="Disordered" evidence="1">
    <location>
        <begin position="28"/>
        <end position="64"/>
    </location>
</feature>
<dbReference type="EMBL" id="NMUH01012948">
    <property type="protein sequence ID" value="MQM22458.1"/>
    <property type="molecule type" value="Genomic_DNA"/>
</dbReference>
<sequence>MQAPLLQRGGGVAALPWLREGGRQRWRGGLRDWQTGGAPEMIREDPAKVSSPGVPLPHCARHRPTRPSQARFFLTDG</sequence>
<evidence type="ECO:0000313" key="3">
    <source>
        <dbReference type="Proteomes" id="UP000652761"/>
    </source>
</evidence>
<reference evidence="2" key="1">
    <citation type="submission" date="2017-07" db="EMBL/GenBank/DDBJ databases">
        <title>Taro Niue Genome Assembly and Annotation.</title>
        <authorList>
            <person name="Atibalentja N."/>
            <person name="Keating K."/>
            <person name="Fields C.J."/>
        </authorList>
    </citation>
    <scope>NUCLEOTIDE SEQUENCE</scope>
    <source>
        <strain evidence="2">Niue_2</strain>
        <tissue evidence="2">Leaf</tissue>
    </source>
</reference>
<dbReference type="AlphaFoldDB" id="A0A843XR64"/>
<organism evidence="2 3">
    <name type="scientific">Colocasia esculenta</name>
    <name type="common">Wild taro</name>
    <name type="synonym">Arum esculentum</name>
    <dbReference type="NCBI Taxonomy" id="4460"/>
    <lineage>
        <taxon>Eukaryota</taxon>
        <taxon>Viridiplantae</taxon>
        <taxon>Streptophyta</taxon>
        <taxon>Embryophyta</taxon>
        <taxon>Tracheophyta</taxon>
        <taxon>Spermatophyta</taxon>
        <taxon>Magnoliopsida</taxon>
        <taxon>Liliopsida</taxon>
        <taxon>Araceae</taxon>
        <taxon>Aroideae</taxon>
        <taxon>Colocasieae</taxon>
        <taxon>Colocasia</taxon>
    </lineage>
</organism>
<keyword evidence="3" id="KW-1185">Reference proteome</keyword>
<protein>
    <submittedName>
        <fullName evidence="2">Uncharacterized protein</fullName>
    </submittedName>
</protein>
<comment type="caution">
    <text evidence="2">The sequence shown here is derived from an EMBL/GenBank/DDBJ whole genome shotgun (WGS) entry which is preliminary data.</text>
</comment>
<evidence type="ECO:0000313" key="2">
    <source>
        <dbReference type="EMBL" id="MQM22458.1"/>
    </source>
</evidence>
<proteinExistence type="predicted"/>
<evidence type="ECO:0000256" key="1">
    <source>
        <dbReference type="SAM" id="MobiDB-lite"/>
    </source>
</evidence>